<organism evidence="1 2">
    <name type="scientific">Skeletonema marinoi</name>
    <dbReference type="NCBI Taxonomy" id="267567"/>
    <lineage>
        <taxon>Eukaryota</taxon>
        <taxon>Sar</taxon>
        <taxon>Stramenopiles</taxon>
        <taxon>Ochrophyta</taxon>
        <taxon>Bacillariophyta</taxon>
        <taxon>Coscinodiscophyceae</taxon>
        <taxon>Thalassiosirophycidae</taxon>
        <taxon>Thalassiosirales</taxon>
        <taxon>Skeletonemataceae</taxon>
        <taxon>Skeletonema</taxon>
        <taxon>Skeletonema marinoi-dohrnii complex</taxon>
    </lineage>
</organism>
<reference evidence="1" key="1">
    <citation type="submission" date="2023-06" db="EMBL/GenBank/DDBJ databases">
        <title>Survivors Of The Sea: Transcriptome response of Skeletonema marinoi to long-term dormancy.</title>
        <authorList>
            <person name="Pinder M.I.M."/>
            <person name="Kourtchenko O."/>
            <person name="Robertson E.K."/>
            <person name="Larsson T."/>
            <person name="Maumus F."/>
            <person name="Osuna-Cruz C.M."/>
            <person name="Vancaester E."/>
            <person name="Stenow R."/>
            <person name="Vandepoele K."/>
            <person name="Ploug H."/>
            <person name="Bruchert V."/>
            <person name="Godhe A."/>
            <person name="Topel M."/>
        </authorList>
    </citation>
    <scope>NUCLEOTIDE SEQUENCE</scope>
    <source>
        <strain evidence="1">R05AC</strain>
    </source>
</reference>
<name>A0AAD9DGY6_9STRA</name>
<dbReference type="EMBL" id="JATAAI010000006">
    <property type="protein sequence ID" value="KAK1745243.1"/>
    <property type="molecule type" value="Genomic_DNA"/>
</dbReference>
<evidence type="ECO:0000313" key="1">
    <source>
        <dbReference type="EMBL" id="KAK1745243.1"/>
    </source>
</evidence>
<dbReference type="Proteomes" id="UP001224775">
    <property type="component" value="Unassembled WGS sequence"/>
</dbReference>
<protein>
    <submittedName>
        <fullName evidence="1">Uncharacterized protein</fullName>
    </submittedName>
</protein>
<accession>A0AAD9DGY6</accession>
<dbReference type="AlphaFoldDB" id="A0AAD9DGY6"/>
<evidence type="ECO:0000313" key="2">
    <source>
        <dbReference type="Proteomes" id="UP001224775"/>
    </source>
</evidence>
<keyword evidence="2" id="KW-1185">Reference proteome</keyword>
<sequence>MSHGTYQVTEWNKQQTMNNKIDRLLLGEADNVVLGGVSRIIHKLCFVLEHTSIICTRVTEENWVYRRIIQQYNNNDDNDNESKASSTKNKEGPAIPAWFQAIAPYAVLCSLGRPTKSKWLEPRSGVFGRVVILVLVVPFDQFGDTISNGRKVSPVGWEIDPKSFWLEEHGIWMEAPRYNLQPGRYLVTGGRLRTSVLTIHPADENGVKNWSLDGGVLYDVTHLPCRSALYVDEGNGGSPLNARREDFPVTPGAEMPQVEGCKKQDYAVLFVTGVEDV</sequence>
<comment type="caution">
    <text evidence="1">The sequence shown here is derived from an EMBL/GenBank/DDBJ whole genome shotgun (WGS) entry which is preliminary data.</text>
</comment>
<gene>
    <name evidence="1" type="ORF">QTG54_004534</name>
</gene>
<proteinExistence type="predicted"/>